<evidence type="ECO:0000313" key="3">
    <source>
        <dbReference type="EMBL" id="KAH7282237.1"/>
    </source>
</evidence>
<gene>
    <name evidence="3" type="ORF">KP509_35G021000</name>
</gene>
<sequence>MTSFVRVIGLVFVVLVISDCVQSADVDDGRKLIAGSEEQEPWMMKEHYRKGWDHGRKGCHGKKGGWKKGHGKDGDFHGKDGHGMGKGKDGRYPKGGYDKQYPGNPH</sequence>
<accession>A0A8T2QDP5</accession>
<dbReference type="Proteomes" id="UP000825935">
    <property type="component" value="Chromosome 35"/>
</dbReference>
<feature type="signal peptide" evidence="2">
    <location>
        <begin position="1"/>
        <end position="23"/>
    </location>
</feature>
<feature type="compositionally biased region" description="Basic and acidic residues" evidence="1">
    <location>
        <begin position="71"/>
        <end position="92"/>
    </location>
</feature>
<feature type="region of interest" description="Disordered" evidence="1">
    <location>
        <begin position="53"/>
        <end position="106"/>
    </location>
</feature>
<name>A0A8T2QDP5_CERRI</name>
<dbReference type="AlphaFoldDB" id="A0A8T2QDP5"/>
<evidence type="ECO:0000256" key="1">
    <source>
        <dbReference type="SAM" id="MobiDB-lite"/>
    </source>
</evidence>
<feature type="compositionally biased region" description="Basic residues" evidence="1">
    <location>
        <begin position="57"/>
        <end position="70"/>
    </location>
</feature>
<organism evidence="3 4">
    <name type="scientific">Ceratopteris richardii</name>
    <name type="common">Triangle waterfern</name>
    <dbReference type="NCBI Taxonomy" id="49495"/>
    <lineage>
        <taxon>Eukaryota</taxon>
        <taxon>Viridiplantae</taxon>
        <taxon>Streptophyta</taxon>
        <taxon>Embryophyta</taxon>
        <taxon>Tracheophyta</taxon>
        <taxon>Polypodiopsida</taxon>
        <taxon>Polypodiidae</taxon>
        <taxon>Polypodiales</taxon>
        <taxon>Pteridineae</taxon>
        <taxon>Pteridaceae</taxon>
        <taxon>Parkerioideae</taxon>
        <taxon>Ceratopteris</taxon>
    </lineage>
</organism>
<evidence type="ECO:0000256" key="2">
    <source>
        <dbReference type="SAM" id="SignalP"/>
    </source>
</evidence>
<proteinExistence type="predicted"/>
<feature type="chain" id="PRO_5035717675" evidence="2">
    <location>
        <begin position="24"/>
        <end position="106"/>
    </location>
</feature>
<protein>
    <submittedName>
        <fullName evidence="3">Uncharacterized protein</fullName>
    </submittedName>
</protein>
<keyword evidence="2" id="KW-0732">Signal</keyword>
<reference evidence="3" key="1">
    <citation type="submission" date="2021-08" db="EMBL/GenBank/DDBJ databases">
        <title>WGS assembly of Ceratopteris richardii.</title>
        <authorList>
            <person name="Marchant D.B."/>
            <person name="Chen G."/>
            <person name="Jenkins J."/>
            <person name="Shu S."/>
            <person name="Leebens-Mack J."/>
            <person name="Grimwood J."/>
            <person name="Schmutz J."/>
            <person name="Soltis P."/>
            <person name="Soltis D."/>
            <person name="Chen Z.-H."/>
        </authorList>
    </citation>
    <scope>NUCLEOTIDE SEQUENCE</scope>
    <source>
        <strain evidence="3">Whitten #5841</strain>
        <tissue evidence="3">Leaf</tissue>
    </source>
</reference>
<comment type="caution">
    <text evidence="3">The sequence shown here is derived from an EMBL/GenBank/DDBJ whole genome shotgun (WGS) entry which is preliminary data.</text>
</comment>
<dbReference type="EMBL" id="CM035440">
    <property type="protein sequence ID" value="KAH7282237.1"/>
    <property type="molecule type" value="Genomic_DNA"/>
</dbReference>
<evidence type="ECO:0000313" key="4">
    <source>
        <dbReference type="Proteomes" id="UP000825935"/>
    </source>
</evidence>
<keyword evidence="4" id="KW-1185">Reference proteome</keyword>